<gene>
    <name evidence="2" type="ORF">DBRI00130_LOCUS38548</name>
</gene>
<protein>
    <submittedName>
        <fullName evidence="2">Uncharacterized protein</fullName>
    </submittedName>
</protein>
<proteinExistence type="predicted"/>
<dbReference type="EMBL" id="HBNS01052633">
    <property type="protein sequence ID" value="CAE4653528.1"/>
    <property type="molecule type" value="Transcribed_RNA"/>
</dbReference>
<reference evidence="2" key="1">
    <citation type="submission" date="2021-01" db="EMBL/GenBank/DDBJ databases">
        <authorList>
            <person name="Corre E."/>
            <person name="Pelletier E."/>
            <person name="Niang G."/>
            <person name="Scheremetjew M."/>
            <person name="Finn R."/>
            <person name="Kale V."/>
            <person name="Holt S."/>
            <person name="Cochrane G."/>
            <person name="Meng A."/>
            <person name="Brown T."/>
            <person name="Cohen L."/>
        </authorList>
    </citation>
    <scope>NUCLEOTIDE SEQUENCE</scope>
    <source>
        <strain evidence="2">GSO104</strain>
    </source>
</reference>
<sequence length="308" mass="34254">MCTDNMTGRQIFLSISLAFGSISETHSFCVLSPKAHHHPWLSPSILKAWEGDKGSPSYWDSSLLDFHNKDQANKQSVTNSLALWNEDLQREQIRIIEWQDSFQRNNIADFTPPMSSGMNCLMVGGEELGGENIKLPWEDEAEADVTQLRMLEPQMDDHHHDGGDTSVTTVPMIRTERVHREDSKASSSSSSSSSGGSITVSDPNKKAAQYDCIVDQGLMDAVIALNSPEAVKELLHEAAFAIREHGIYVLVTSTLSAETRKMLEDGTDGFEWEFELDGISNDTQVVSVARRYCTGEMPKVGRLSRYQP</sequence>
<evidence type="ECO:0000313" key="2">
    <source>
        <dbReference type="EMBL" id="CAE4653528.1"/>
    </source>
</evidence>
<name>A0A7S4SR27_9STRA</name>
<evidence type="ECO:0000256" key="1">
    <source>
        <dbReference type="SAM" id="MobiDB-lite"/>
    </source>
</evidence>
<dbReference type="AlphaFoldDB" id="A0A7S4SR27"/>
<organism evidence="2">
    <name type="scientific">Ditylum brightwellii</name>
    <dbReference type="NCBI Taxonomy" id="49249"/>
    <lineage>
        <taxon>Eukaryota</taxon>
        <taxon>Sar</taxon>
        <taxon>Stramenopiles</taxon>
        <taxon>Ochrophyta</taxon>
        <taxon>Bacillariophyta</taxon>
        <taxon>Mediophyceae</taxon>
        <taxon>Lithodesmiophycidae</taxon>
        <taxon>Lithodesmiales</taxon>
        <taxon>Lithodesmiaceae</taxon>
        <taxon>Ditylum</taxon>
    </lineage>
</organism>
<accession>A0A7S4SR27</accession>
<feature type="region of interest" description="Disordered" evidence="1">
    <location>
        <begin position="176"/>
        <end position="202"/>
    </location>
</feature>
<feature type="compositionally biased region" description="Low complexity" evidence="1">
    <location>
        <begin position="186"/>
        <end position="197"/>
    </location>
</feature>